<evidence type="ECO:0000256" key="3">
    <source>
        <dbReference type="PROSITE-ProRule" id="PRU00221"/>
    </source>
</evidence>
<feature type="domain" description="UDENN" evidence="5">
    <location>
        <begin position="220"/>
        <end position="641"/>
    </location>
</feature>
<comment type="caution">
    <text evidence="6">The sequence shown here is derived from an EMBL/GenBank/DDBJ whole genome shotgun (WGS) entry which is preliminary data.</text>
</comment>
<dbReference type="PROSITE" id="PS50211">
    <property type="entry name" value="DENN"/>
    <property type="match status" value="1"/>
</dbReference>
<dbReference type="GO" id="GO:0031410">
    <property type="term" value="C:cytoplasmic vesicle"/>
    <property type="evidence" value="ECO:0007669"/>
    <property type="project" value="TreeGrafter"/>
</dbReference>
<dbReference type="GO" id="GO:0032483">
    <property type="term" value="P:regulation of Rab protein signal transduction"/>
    <property type="evidence" value="ECO:0007669"/>
    <property type="project" value="TreeGrafter"/>
</dbReference>
<dbReference type="InterPro" id="IPR001194">
    <property type="entry name" value="cDENN_dom"/>
</dbReference>
<keyword evidence="2" id="KW-0677">Repeat</keyword>
<dbReference type="Pfam" id="PF25570">
    <property type="entry name" value="TPR_DENND3"/>
    <property type="match status" value="1"/>
</dbReference>
<dbReference type="Proteomes" id="UP001152320">
    <property type="component" value="Chromosome 22"/>
</dbReference>
<organism evidence="6 7">
    <name type="scientific">Holothuria leucospilota</name>
    <name type="common">Black long sea cucumber</name>
    <name type="synonym">Mertensiothuria leucospilota</name>
    <dbReference type="NCBI Taxonomy" id="206669"/>
    <lineage>
        <taxon>Eukaryota</taxon>
        <taxon>Metazoa</taxon>
        <taxon>Echinodermata</taxon>
        <taxon>Eleutherozoa</taxon>
        <taxon>Echinozoa</taxon>
        <taxon>Holothuroidea</taxon>
        <taxon>Aspidochirotacea</taxon>
        <taxon>Aspidochirotida</taxon>
        <taxon>Holothuriidae</taxon>
        <taxon>Holothuria</taxon>
    </lineage>
</organism>
<dbReference type="SMART" id="SM00800">
    <property type="entry name" value="uDENN"/>
    <property type="match status" value="1"/>
</dbReference>
<dbReference type="InterPro" id="IPR005113">
    <property type="entry name" value="uDENN_dom"/>
</dbReference>
<feature type="compositionally biased region" description="Polar residues" evidence="4">
    <location>
        <begin position="11"/>
        <end position="23"/>
    </location>
</feature>
<evidence type="ECO:0000313" key="7">
    <source>
        <dbReference type="Proteomes" id="UP001152320"/>
    </source>
</evidence>
<evidence type="ECO:0000313" key="6">
    <source>
        <dbReference type="EMBL" id="KAJ8020795.1"/>
    </source>
</evidence>
<dbReference type="Gene3D" id="3.30.450.200">
    <property type="match status" value="1"/>
</dbReference>
<reference evidence="6" key="1">
    <citation type="submission" date="2021-10" db="EMBL/GenBank/DDBJ databases">
        <title>Tropical sea cucumber genome reveals ecological adaptation and Cuvierian tubules defense mechanism.</title>
        <authorList>
            <person name="Chen T."/>
        </authorList>
    </citation>
    <scope>NUCLEOTIDE SEQUENCE</scope>
    <source>
        <strain evidence="6">Nanhai2018</strain>
        <tissue evidence="6">Muscle</tissue>
    </source>
</reference>
<keyword evidence="1 3" id="KW-0853">WD repeat</keyword>
<accession>A0A9Q1BBR0</accession>
<dbReference type="Pfam" id="PF02141">
    <property type="entry name" value="DENN"/>
    <property type="match status" value="1"/>
</dbReference>
<feature type="region of interest" description="Disordered" evidence="4">
    <location>
        <begin position="77"/>
        <end position="102"/>
    </location>
</feature>
<evidence type="ECO:0000256" key="2">
    <source>
        <dbReference type="ARBA" id="ARBA00022737"/>
    </source>
</evidence>
<dbReference type="SUPFAM" id="SSF50978">
    <property type="entry name" value="WD40 repeat-like"/>
    <property type="match status" value="1"/>
</dbReference>
<gene>
    <name evidence="6" type="ORF">HOLleu_40479</name>
</gene>
<evidence type="ECO:0000259" key="5">
    <source>
        <dbReference type="PROSITE" id="PS50211"/>
    </source>
</evidence>
<dbReference type="SMART" id="SM00320">
    <property type="entry name" value="WD40"/>
    <property type="match status" value="4"/>
</dbReference>
<dbReference type="InterPro" id="IPR036322">
    <property type="entry name" value="WD40_repeat_dom_sf"/>
</dbReference>
<dbReference type="PROSITE" id="PS50082">
    <property type="entry name" value="WD_REPEATS_2"/>
    <property type="match status" value="1"/>
</dbReference>
<protein>
    <submittedName>
        <fullName evidence="6">DENN domain-containing protein 3</fullName>
    </submittedName>
</protein>
<feature type="region of interest" description="Disordered" evidence="4">
    <location>
        <begin position="664"/>
        <end position="683"/>
    </location>
</feature>
<dbReference type="PROSITE" id="PS00678">
    <property type="entry name" value="WD_REPEATS_1"/>
    <property type="match status" value="1"/>
</dbReference>
<evidence type="ECO:0000256" key="1">
    <source>
        <dbReference type="ARBA" id="ARBA00022574"/>
    </source>
</evidence>
<dbReference type="Pfam" id="PF03456">
    <property type="entry name" value="uDENN"/>
    <property type="match status" value="1"/>
</dbReference>
<dbReference type="PANTHER" id="PTHR12296">
    <property type="entry name" value="DENN DOMAIN-CONTAINING PROTEIN 4"/>
    <property type="match status" value="1"/>
</dbReference>
<keyword evidence="7" id="KW-1185">Reference proteome</keyword>
<dbReference type="Gene3D" id="3.40.50.11500">
    <property type="match status" value="1"/>
</dbReference>
<feature type="repeat" description="WD" evidence="3">
    <location>
        <begin position="1338"/>
        <end position="1370"/>
    </location>
</feature>
<feature type="region of interest" description="Disordered" evidence="4">
    <location>
        <begin position="1"/>
        <end position="44"/>
    </location>
</feature>
<dbReference type="InterPro" id="IPR019775">
    <property type="entry name" value="WD40_repeat_CS"/>
</dbReference>
<evidence type="ECO:0000256" key="4">
    <source>
        <dbReference type="SAM" id="MobiDB-lite"/>
    </source>
</evidence>
<dbReference type="InterPro" id="IPR037516">
    <property type="entry name" value="Tripartite_DENN"/>
</dbReference>
<dbReference type="EMBL" id="JAIZAY010000022">
    <property type="protein sequence ID" value="KAJ8020795.1"/>
    <property type="molecule type" value="Genomic_DNA"/>
</dbReference>
<dbReference type="Gene3D" id="2.130.10.10">
    <property type="entry name" value="YVTN repeat-like/Quinoprotein amine dehydrogenase"/>
    <property type="match status" value="1"/>
</dbReference>
<name>A0A9Q1BBR0_HOLLE</name>
<proteinExistence type="predicted"/>
<dbReference type="InterPro" id="IPR051696">
    <property type="entry name" value="DENN_Domain_GEFs"/>
</dbReference>
<dbReference type="InterPro" id="IPR015943">
    <property type="entry name" value="WD40/YVTN_repeat-like_dom_sf"/>
</dbReference>
<dbReference type="SMART" id="SM00799">
    <property type="entry name" value="DENN"/>
    <property type="match status" value="1"/>
</dbReference>
<dbReference type="InterPro" id="IPR057977">
    <property type="entry name" value="TPR_DENND3"/>
</dbReference>
<dbReference type="OrthoDB" id="6019893at2759"/>
<sequence>MDKQNEALSEGDSSTEILSSQQSEPHESKSSPGGSPVKNSKEAKDKLSIFIPNVSGKNALSDCPDVGISRTRYWRTSSSPLHSDSVPKSAEAPQRLIKKQARPGKHQNLFRMKSMSRIPTPGVTAGTAAPIFGSKATPKLQNGLVETCVVVGMHENTGLKVKSHKSNSSIFQKTYEPQILAVLTHDKVIFPQSNNPVEPLVSTPVTPSISSAHSQDGSRVFSFTRGHPAKSSKRISKKTYSLSSLPDYEMIDNLPQLCFPSDASVLRDEPQEKFKFLFLVLTSIKGTRSYATCLTFYRQYYAEKNLEEEIISIYSNIQEPNHVSCWVPITICFLSSQPYFNTLKSCLSSLTPSLEADSNLVFDLTRNLMLYLSWVPTPPSGTVCLSFRLPNWTEIVVHPPDYPSKQVVDIPLHLPFLCLSVDQILEVVAAILTQQSIVFLSKDYALLTPFMEAFLSYILPFKWPFVYVPVLCSSLLDFLEAPSCFLMGCHSSHKSRILQVEGLVMVDIEIGQVTKSPKIKVPPLPQAATSAFKSRIHVAKAKYYDLVVMGLPDKDSILKERQRRQRNQRQFQKEIQDCFLELLATSFRDLQDYYSFEQKRLKKEEFIASRKVEERDFYTEMFKLDIFKPFLEDRLNKKNDYYTHVEKRIRPVVQNSLALPADQGRLRRSSVSSNQGSHKRQSQIEHTTVLELPEFENFSDGNMYFQSCIERLNQEIERSGSPSVRASYLYLRGMLQIACSKIVLGLNDFHRLFSTDMSILPVELIAELLGKLTENETNQLRGKELYKLPEIEKLIGKQPRPRPVPISLEELIPESNATYTLQEFIKLIQLHEIAIDVAVIERLFKALTAGQTMSALLDAVTFLHFLNAWKEADEEVKLVPLSFYEDHLDNTESVLKLSGLIKSAHGTGRLVMTDKRVFFLTGGSNQYCEVIRINSIKNIEKSDYLSVLGNVPSLRICSHDENVPLFEANLKSERNSWYTLLTELWSGKMIAMAQKDPQIVQQAARNVLLLDAVIRSAENEDATHSNHLEFAAAQLCHFTKLKEEGMDMVHLDTSSELVHKFNPSSNEPQCTTVEAMIYTPGNLEPSTMYLDRSQSSDEDTPKLWCAMGAGRIKVFDGSNFGLEEEIAISQERICCLLLVNNDQVWAGSFNAKIHVIDTQTFQAKILLVDHHDIVSDMILSEDKSVAFTASMNGQIITWNIGTLVKIKEFCLENAKKTLNVIKHHKQKLWCCTKYDVKVVTEEGEVLKTLHHPTTETLTPAILFQTILIINDQLWCGCNRQGQLVCWDTETFDLLDVIDVDNCNGISKLEAVHNRVWACSKKGKIHLFDAETRKHQKVLDGHEDAIRSICLAEERYVMTGAGSSDGKVAIWRAKFVMHN</sequence>
<dbReference type="InterPro" id="IPR001680">
    <property type="entry name" value="WD40_rpt"/>
</dbReference>
<dbReference type="PANTHER" id="PTHR12296:SF21">
    <property type="entry name" value="DENN DOMAIN-CONTAINING PROTEIN 3"/>
    <property type="match status" value="1"/>
</dbReference>
<dbReference type="GO" id="GO:0005085">
    <property type="term" value="F:guanyl-nucleotide exchange factor activity"/>
    <property type="evidence" value="ECO:0007669"/>
    <property type="project" value="UniProtKB-ARBA"/>
</dbReference>
<dbReference type="InterPro" id="IPR043153">
    <property type="entry name" value="DENN_C"/>
</dbReference>